<evidence type="ECO:0000259" key="2">
    <source>
        <dbReference type="Pfam" id="PF21745"/>
    </source>
</evidence>
<dbReference type="EMBL" id="CAJGYO010000004">
    <property type="protein sequence ID" value="CAD6223858.1"/>
    <property type="molecule type" value="Genomic_DNA"/>
</dbReference>
<feature type="region of interest" description="Disordered" evidence="1">
    <location>
        <begin position="27"/>
        <end position="52"/>
    </location>
</feature>
<protein>
    <recommendedName>
        <fullName evidence="2">PMI1/PMIR1-2 C-terminal domain-containing protein</fullName>
    </recommendedName>
</protein>
<proteinExistence type="predicted"/>
<evidence type="ECO:0000256" key="1">
    <source>
        <dbReference type="SAM" id="MobiDB-lite"/>
    </source>
</evidence>
<sequence>MSREKPPAPAPPVVSTGCSGLMSCSCLSRHRRGPQQPAAPPRRSDDGGPGDAAFEVAERCWKRVQLLEEEVKRLSGHEVRPAPAGATERVVRGHAAEGGGEATDRVGNGAKATAEGGSASTGTGTATTAVTRRASVGHGACCGAQEVVRLEDGSYMREVRRVGRPWERLAVQVSRPAVPADAASASEVLGKMAAMSAEDLRKFLVQLMPLKDITGQKNPGEPVRRTARPISGDDLVEALVLDAMGKLEYLVLEGLKIQMASPAAATEPATATAAAAVDGKRDKAVSKDCMVHVVLMQARDPKERYGAIGDPMIGLIEASLEMKDATTVRRRMLGLHVAGISFVMSRPSDGRCVLWSAYLRRCNDGDGGGDGCRCICVRNPNCVLPSV</sequence>
<comment type="caution">
    <text evidence="3">The sequence shown here is derived from an EMBL/GenBank/DDBJ whole genome shotgun (WGS) entry which is preliminary data.</text>
</comment>
<dbReference type="PANTHER" id="PTHR33414">
    <property type="entry name" value="PROTEIN PLASTID MOVEMENT IMPAIRED 1-RELATED 1"/>
    <property type="match status" value="1"/>
</dbReference>
<organism evidence="3 4">
    <name type="scientific">Miscanthus lutarioriparius</name>
    <dbReference type="NCBI Taxonomy" id="422564"/>
    <lineage>
        <taxon>Eukaryota</taxon>
        <taxon>Viridiplantae</taxon>
        <taxon>Streptophyta</taxon>
        <taxon>Embryophyta</taxon>
        <taxon>Tracheophyta</taxon>
        <taxon>Spermatophyta</taxon>
        <taxon>Magnoliopsida</taxon>
        <taxon>Liliopsida</taxon>
        <taxon>Poales</taxon>
        <taxon>Poaceae</taxon>
        <taxon>PACMAD clade</taxon>
        <taxon>Panicoideae</taxon>
        <taxon>Andropogonodae</taxon>
        <taxon>Andropogoneae</taxon>
        <taxon>Saccharinae</taxon>
        <taxon>Miscanthus</taxon>
    </lineage>
</organism>
<dbReference type="AlphaFoldDB" id="A0A811NFW8"/>
<accession>A0A811NFW8</accession>
<dbReference type="InterPro" id="IPR048972">
    <property type="entry name" value="PMI1_PMIR1-2_C"/>
</dbReference>
<feature type="region of interest" description="Disordered" evidence="1">
    <location>
        <begin position="75"/>
        <end position="125"/>
    </location>
</feature>
<keyword evidence="4" id="KW-1185">Reference proteome</keyword>
<dbReference type="InterPro" id="IPR039614">
    <property type="entry name" value="PMI1-like"/>
</dbReference>
<name>A0A811NFW8_9POAL</name>
<feature type="domain" description="PMI1/PMIR1-2 C-terminal" evidence="2">
    <location>
        <begin position="168"/>
        <end position="216"/>
    </location>
</feature>
<evidence type="ECO:0000313" key="3">
    <source>
        <dbReference type="EMBL" id="CAD6223858.1"/>
    </source>
</evidence>
<feature type="compositionally biased region" description="Low complexity" evidence="1">
    <location>
        <begin position="109"/>
        <end position="125"/>
    </location>
</feature>
<dbReference type="PROSITE" id="PS51257">
    <property type="entry name" value="PROKAR_LIPOPROTEIN"/>
    <property type="match status" value="1"/>
</dbReference>
<evidence type="ECO:0000313" key="4">
    <source>
        <dbReference type="Proteomes" id="UP000604825"/>
    </source>
</evidence>
<reference evidence="3" key="1">
    <citation type="submission" date="2020-10" db="EMBL/GenBank/DDBJ databases">
        <authorList>
            <person name="Han B."/>
            <person name="Lu T."/>
            <person name="Zhao Q."/>
            <person name="Huang X."/>
            <person name="Zhao Y."/>
        </authorList>
    </citation>
    <scope>NUCLEOTIDE SEQUENCE</scope>
</reference>
<dbReference type="PANTHER" id="PTHR33414:SF8">
    <property type="entry name" value="OS09G0559200 PROTEIN"/>
    <property type="match status" value="1"/>
</dbReference>
<dbReference type="Proteomes" id="UP000604825">
    <property type="component" value="Unassembled WGS sequence"/>
</dbReference>
<gene>
    <name evidence="3" type="ORF">NCGR_LOCUS16247</name>
</gene>
<dbReference type="OrthoDB" id="640135at2759"/>
<dbReference type="Pfam" id="PF21745">
    <property type="entry name" value="PMI1_PMIR1-2_C"/>
    <property type="match status" value="1"/>
</dbReference>